<dbReference type="Gene3D" id="3.40.1580.10">
    <property type="entry name" value="SMI1/KNR4-like"/>
    <property type="match status" value="1"/>
</dbReference>
<reference evidence="1 2" key="1">
    <citation type="submission" date="2018-01" db="EMBL/GenBank/DDBJ databases">
        <title>Draft Genomic Sequencing Of Potential Extraintestinal Pathogenic Escherichia coli B8S18 Isolated From Retail Chicken Skin.</title>
        <authorList>
            <person name="Xu A."/>
            <person name="Tilman S."/>
            <person name="Wisser-Parker K."/>
            <person name="Sheen S."/>
            <person name="Sommers C."/>
        </authorList>
    </citation>
    <scope>NUCLEOTIDE SEQUENCE [LARGE SCALE GENOMIC DNA]</scope>
    <source>
        <strain evidence="1 2">B8S18Com</strain>
    </source>
</reference>
<gene>
    <name evidence="1" type="ORF">C2M16_24005</name>
</gene>
<dbReference type="RefSeq" id="WP_103253937.1">
    <property type="nucleotide sequence ID" value="NZ_CAXUAK010000001.1"/>
</dbReference>
<organism evidence="1 2">
    <name type="scientific">Escherichia coli</name>
    <dbReference type="NCBI Taxonomy" id="562"/>
    <lineage>
        <taxon>Bacteria</taxon>
        <taxon>Pseudomonadati</taxon>
        <taxon>Pseudomonadota</taxon>
        <taxon>Gammaproteobacteria</taxon>
        <taxon>Enterobacterales</taxon>
        <taxon>Enterobacteriaceae</taxon>
        <taxon>Escherichia</taxon>
    </lineage>
</organism>
<evidence type="ECO:0000313" key="1">
    <source>
        <dbReference type="EMBL" id="PNY65306.1"/>
    </source>
</evidence>
<dbReference type="AlphaFoldDB" id="A0A2K3TLY6"/>
<evidence type="ECO:0000313" key="2">
    <source>
        <dbReference type="Proteomes" id="UP000236598"/>
    </source>
</evidence>
<proteinExistence type="predicted"/>
<protein>
    <recommendedName>
        <fullName evidence="3">SMI1/KNR4 family protein</fullName>
    </recommendedName>
</protein>
<dbReference type="Pfam" id="PF14568">
    <property type="entry name" value="SUKH_6"/>
    <property type="match status" value="1"/>
</dbReference>
<accession>A0A2K3TLY6</accession>
<sequence>MSIDMIKKIIPPPAVINEKITTYWGRLESELGIQLSNDYKNLIDDYNGVNDWRKAESRLGILLPEDYKSFIDEYGIGRINGFLWIFSPFVDNPYINLIEQAKEINSALAEVKLHGEKFPYNFFPSEDGVLPFGITDSGEVLFWKLEKNCNWKIVINESRGPLCDEFDLGWAEFMVELLSARLESLVLPKKEFARVADFKSLTDI</sequence>
<dbReference type="Proteomes" id="UP000236598">
    <property type="component" value="Unassembled WGS sequence"/>
</dbReference>
<comment type="caution">
    <text evidence="1">The sequence shown here is derived from an EMBL/GenBank/DDBJ whole genome shotgun (WGS) entry which is preliminary data.</text>
</comment>
<dbReference type="InterPro" id="IPR037883">
    <property type="entry name" value="Knr4/Smi1-like_sf"/>
</dbReference>
<evidence type="ECO:0008006" key="3">
    <source>
        <dbReference type="Google" id="ProtNLM"/>
    </source>
</evidence>
<name>A0A2K3TLY6_ECOLX</name>
<dbReference type="SUPFAM" id="SSF160631">
    <property type="entry name" value="SMI1/KNR4-like"/>
    <property type="match status" value="1"/>
</dbReference>
<dbReference type="EMBL" id="PPHQ01000028">
    <property type="protein sequence ID" value="PNY65306.1"/>
    <property type="molecule type" value="Genomic_DNA"/>
</dbReference>